<dbReference type="PANTHER" id="PTHR24416:SF535">
    <property type="entry name" value="INSULIN RECEPTOR"/>
    <property type="match status" value="1"/>
</dbReference>
<dbReference type="InterPro" id="IPR040969">
    <property type="entry name" value="Insulin_TMD"/>
</dbReference>
<dbReference type="SUPFAM" id="SSF57184">
    <property type="entry name" value="Growth factor receptor domain"/>
    <property type="match status" value="1"/>
</dbReference>
<dbReference type="FunFam" id="2.60.40.10:FF:000087">
    <property type="entry name" value="Tyrosine-protein kinase receptor"/>
    <property type="match status" value="1"/>
</dbReference>
<evidence type="ECO:0000256" key="10">
    <source>
        <dbReference type="ARBA" id="ARBA00022777"/>
    </source>
</evidence>
<dbReference type="InterPro" id="IPR003961">
    <property type="entry name" value="FN3_dom"/>
</dbReference>
<dbReference type="InterPro" id="IPR008266">
    <property type="entry name" value="Tyr_kinase_AS"/>
</dbReference>
<comment type="caution">
    <text evidence="27">The sequence shown here is derived from an EMBL/GenBank/DDBJ whole genome shotgun (WGS) entry which is preliminary data.</text>
</comment>
<dbReference type="SUPFAM" id="SSF56112">
    <property type="entry name" value="Protein kinase-like (PK-like)"/>
    <property type="match status" value="1"/>
</dbReference>
<dbReference type="SMART" id="SM00219">
    <property type="entry name" value="TyrKc"/>
    <property type="match status" value="1"/>
</dbReference>
<keyword evidence="9 20" id="KW-0547">Nucleotide-binding</keyword>
<accession>A0A7L4LXF4</accession>
<feature type="binding site" evidence="20 21">
    <location>
        <position position="1001"/>
    </location>
    <ligand>
        <name>ATP</name>
        <dbReference type="ChEBI" id="CHEBI:30616"/>
    </ligand>
</feature>
<dbReference type="InterPro" id="IPR009030">
    <property type="entry name" value="Growth_fac_rcpt_cys_sf"/>
</dbReference>
<keyword evidence="5" id="KW-0165">Cleavage on pair of basic residues</keyword>
<dbReference type="EC" id="2.7.10.1" evidence="22"/>
<dbReference type="InterPro" id="IPR020635">
    <property type="entry name" value="Tyr_kinase_cat_dom"/>
</dbReference>
<keyword evidence="3 22" id="KW-0597">Phosphoprotein</keyword>
<dbReference type="GO" id="GO:0005009">
    <property type="term" value="F:insulin receptor activity"/>
    <property type="evidence" value="ECO:0007669"/>
    <property type="project" value="TreeGrafter"/>
</dbReference>
<dbReference type="GO" id="GO:0051897">
    <property type="term" value="P:positive regulation of phosphatidylinositol 3-kinase/protein kinase B signal transduction"/>
    <property type="evidence" value="ECO:0007669"/>
    <property type="project" value="TreeGrafter"/>
</dbReference>
<evidence type="ECO:0000256" key="23">
    <source>
        <dbReference type="SAM" id="MobiDB-lite"/>
    </source>
</evidence>
<feature type="binding site" evidence="20">
    <location>
        <begin position="1048"/>
        <end position="1054"/>
    </location>
    <ligand>
        <name>ATP</name>
        <dbReference type="ChEBI" id="CHEBI:30616"/>
    </ligand>
</feature>
<evidence type="ECO:0000256" key="19">
    <source>
        <dbReference type="PIRSR" id="PIRSR000620-1"/>
    </source>
</evidence>
<dbReference type="InterPro" id="IPR002011">
    <property type="entry name" value="Tyr_kinase_rcpt_2_CS"/>
</dbReference>
<evidence type="ECO:0000256" key="14">
    <source>
        <dbReference type="ARBA" id="ARBA00023137"/>
    </source>
</evidence>
<dbReference type="InterPro" id="IPR006211">
    <property type="entry name" value="Furin-like_Cys-rich_dom"/>
</dbReference>
<feature type="active site" description="Proton donor/acceptor" evidence="19">
    <location>
        <position position="1103"/>
    </location>
</feature>
<dbReference type="PROSITE" id="PS00109">
    <property type="entry name" value="PROTEIN_KINASE_TYR"/>
    <property type="match status" value="1"/>
</dbReference>
<evidence type="ECO:0000256" key="18">
    <source>
        <dbReference type="ARBA" id="ARBA00051243"/>
    </source>
</evidence>
<dbReference type="InterPro" id="IPR000494">
    <property type="entry name" value="Rcpt_L-dom"/>
</dbReference>
<dbReference type="Pfam" id="PF17870">
    <property type="entry name" value="Insulin_TMD"/>
    <property type="match status" value="1"/>
</dbReference>
<evidence type="ECO:0000256" key="9">
    <source>
        <dbReference type="ARBA" id="ARBA00022741"/>
    </source>
</evidence>
<dbReference type="InterPro" id="IPR011009">
    <property type="entry name" value="Kinase-like_dom_sf"/>
</dbReference>
<dbReference type="InterPro" id="IPR006212">
    <property type="entry name" value="Furin_repeat"/>
</dbReference>
<dbReference type="FunFam" id="2.60.40.10:FF:000108">
    <property type="entry name" value="Tyrosine-protein kinase receptor"/>
    <property type="match status" value="1"/>
</dbReference>
<reference evidence="27 28" key="1">
    <citation type="submission" date="2019-09" db="EMBL/GenBank/DDBJ databases">
        <title>Bird 10,000 Genomes (B10K) Project - Family phase.</title>
        <authorList>
            <person name="Zhang G."/>
        </authorList>
    </citation>
    <scope>NUCLEOTIDE SEQUENCE [LARGE SCALE GENOMIC DNA]</scope>
    <source>
        <strain evidence="27">B10K-CU-031-08</strain>
        <tissue evidence="27">Muscle</tissue>
    </source>
</reference>
<evidence type="ECO:0000256" key="20">
    <source>
        <dbReference type="PIRSR" id="PIRSR000620-2"/>
    </source>
</evidence>
<dbReference type="Gene3D" id="2.10.220.10">
    <property type="entry name" value="Hormone Receptor, Insulin-like Growth Factor Receptor 1, Chain A, domain 2"/>
    <property type="match status" value="1"/>
</dbReference>
<dbReference type="Pfam" id="PF00757">
    <property type="entry name" value="Furin-like"/>
    <property type="match status" value="1"/>
</dbReference>
<evidence type="ECO:0000256" key="2">
    <source>
        <dbReference type="ARBA" id="ARBA00022475"/>
    </source>
</evidence>
<keyword evidence="14" id="KW-0829">Tyrosine-protein kinase</keyword>
<dbReference type="InterPro" id="IPR001245">
    <property type="entry name" value="Ser-Thr/Tyr_kinase_cat_dom"/>
</dbReference>
<evidence type="ECO:0000259" key="26">
    <source>
        <dbReference type="PROSITE" id="PS50853"/>
    </source>
</evidence>
<feature type="transmembrane region" description="Helical" evidence="24">
    <location>
        <begin position="904"/>
        <end position="928"/>
    </location>
</feature>
<evidence type="ECO:0000256" key="4">
    <source>
        <dbReference type="ARBA" id="ARBA00022679"/>
    </source>
</evidence>
<keyword evidence="17" id="KW-0325">Glycoprotein</keyword>
<dbReference type="GO" id="GO:0043560">
    <property type="term" value="F:insulin receptor substrate binding"/>
    <property type="evidence" value="ECO:0007669"/>
    <property type="project" value="InterPro"/>
</dbReference>
<dbReference type="Gene3D" id="3.80.20.20">
    <property type="entry name" value="Receptor L-domain"/>
    <property type="match status" value="2"/>
</dbReference>
<feature type="binding site" evidence="20">
    <location>
        <position position="1121"/>
    </location>
    <ligand>
        <name>ATP</name>
        <dbReference type="ChEBI" id="CHEBI:30616"/>
    </ligand>
</feature>
<dbReference type="Pfam" id="PF01030">
    <property type="entry name" value="Recep_L_domain"/>
    <property type="match status" value="2"/>
</dbReference>
<evidence type="ECO:0000256" key="24">
    <source>
        <dbReference type="SAM" id="Phobius"/>
    </source>
</evidence>
<dbReference type="Proteomes" id="UP000583049">
    <property type="component" value="Unassembled WGS sequence"/>
</dbReference>
<comment type="subcellular location">
    <subcellularLocation>
        <location evidence="1">Cell membrane</location>
        <topology evidence="1">Single-pass type I membrane protein</topology>
    </subcellularLocation>
</comment>
<evidence type="ECO:0000256" key="13">
    <source>
        <dbReference type="ARBA" id="ARBA00023136"/>
    </source>
</evidence>
<keyword evidence="10" id="KW-0418">Kinase</keyword>
<dbReference type="GO" id="GO:0043548">
    <property type="term" value="F:phosphatidylinositol 3-kinase binding"/>
    <property type="evidence" value="ECO:0007669"/>
    <property type="project" value="InterPro"/>
</dbReference>
<feature type="domain" description="Fibronectin type-III" evidence="26">
    <location>
        <begin position="586"/>
        <end position="688"/>
    </location>
</feature>
<evidence type="ECO:0000256" key="5">
    <source>
        <dbReference type="ARBA" id="ARBA00022685"/>
    </source>
</evidence>
<dbReference type="GO" id="GO:0005899">
    <property type="term" value="C:insulin receptor complex"/>
    <property type="evidence" value="ECO:0007669"/>
    <property type="project" value="TreeGrafter"/>
</dbReference>
<evidence type="ECO:0000256" key="15">
    <source>
        <dbReference type="ARBA" id="ARBA00023157"/>
    </source>
</evidence>
<evidence type="ECO:0000259" key="25">
    <source>
        <dbReference type="PROSITE" id="PS50011"/>
    </source>
</evidence>
<dbReference type="InterPro" id="IPR050122">
    <property type="entry name" value="RTK"/>
</dbReference>
<dbReference type="EMBL" id="VWPO01000367">
    <property type="protein sequence ID" value="NXY69781.1"/>
    <property type="molecule type" value="Genomic_DNA"/>
</dbReference>
<keyword evidence="28" id="KW-1185">Reference proteome</keyword>
<dbReference type="PRINTS" id="PR00109">
    <property type="entry name" value="TYRKINASE"/>
</dbReference>
<keyword evidence="4" id="KW-0808">Transferase</keyword>
<keyword evidence="12 24" id="KW-1133">Transmembrane helix</keyword>
<keyword evidence="8" id="KW-0677">Repeat</keyword>
<dbReference type="PIRSF" id="PIRSF000620">
    <property type="entry name" value="Insulin_receptor"/>
    <property type="match status" value="1"/>
</dbReference>
<dbReference type="SMART" id="SM00060">
    <property type="entry name" value="FN3"/>
    <property type="match status" value="3"/>
</dbReference>
<feature type="domain" description="Fibronectin type-III" evidence="26">
    <location>
        <begin position="802"/>
        <end position="897"/>
    </location>
</feature>
<dbReference type="PROSITE" id="PS00107">
    <property type="entry name" value="PROTEIN_KINASE_ATP"/>
    <property type="match status" value="1"/>
</dbReference>
<evidence type="ECO:0000313" key="27">
    <source>
        <dbReference type="EMBL" id="NXY69781.1"/>
    </source>
</evidence>
<feature type="region of interest" description="Disordered" evidence="23">
    <location>
        <begin position="1303"/>
        <end position="1326"/>
    </location>
</feature>
<dbReference type="GO" id="GO:0005524">
    <property type="term" value="F:ATP binding"/>
    <property type="evidence" value="ECO:0007669"/>
    <property type="project" value="UniProtKB-UniRule"/>
</dbReference>
<dbReference type="PROSITE" id="PS00239">
    <property type="entry name" value="RECEPTOR_TYR_KIN_II"/>
    <property type="match status" value="1"/>
</dbReference>
<dbReference type="GO" id="GO:0042593">
    <property type="term" value="P:glucose homeostasis"/>
    <property type="evidence" value="ECO:0007669"/>
    <property type="project" value="TreeGrafter"/>
</dbReference>
<comment type="similarity">
    <text evidence="22">Belongs to the protein kinase superfamily. Tyr protein kinase family. Insulin receptor subfamily.</text>
</comment>
<keyword evidence="15" id="KW-1015">Disulfide bond</keyword>
<sequence>RSMDIRNNLTRLHMLENCTVIEGHLQILLMFKTKPEDFRELSFPKLTMITDYLLLFRVYGLESLKGLFPNLTVIRGTHLFFNYALVIFEMVHLKEIGLYNLMNITRGAVRIEKNNELCYLSTIDWSRILDSVEDNYIVANKDDKEECGDVCPGTVKGKSNCPPTVINGIFIERCWTHDRCQRVCPAACKSQGCTSDGQCCHSECLGDCTEPNNPEKCVACRNFYLEGKCVDNCPPGYYRFEGWRCVTFSFCQELHNKCKNARESGCHVIHNNECVHECPSGYIMNSSNLHCTPCAGPCPKVCDYGKEKTIDSVTSAQELRGCTVVNGSLVINIRGGNNIAAELEANLGLIEEISGYLKIRRSYALVSLSFFRKLHLIRGETLEAGNYSFYALDNQNLRQLWDWSKHNLTIARGKLFFHYNPKLCLSEIHKMEEISGTKGRQERNDIALKTNGDQASCENELLKFSSIRTSHDKILLKWEPYWPPDFRDLLGFMLFYKEAPYQNVTEFDGQDACGSNSWTVVDVDPPPRSNEPKAQAQPGWLLRGLKPWTQYAVFVKTLVTFSDERRTYGAKSEIIYVQTNATVPSVPLDPISVSNSSSQIILKWKPPSEPNGNITHYLVFWQQQAEDSELYELDYCLKGLKLPSRTWSPPFESEDPQKYNQSENEDVSGECCSCPKTDSQIQKELEESAFRKTFENYLHNEVFVPRPSRKRRDLGSVANATVVIPTIASSPNNSAAASENAEEQKPFEKVRFKESLVISGLRHFTGYRIELHACNHDAQESRCSVAAYVSARTMPEAKADDIVGPVTHEVVEKNTVHLKWQEPKEPNGLIVLYEVNYGRLGETEEAHYCVSRKHFANEQGCKLRGLQPGNYTVRIRATSLAGNGSWTEPTYFYVADYLNAQPNIAVIIVPIIFAIIIAGIIGAAYVLVKKRQTEGPTGPLYASSNPEYLSTSDVYVPDEWEVARDKITLLRELGQGSFGMVYEGIAKDIVKGEPETRVAVKTVNESASLRERIEFLNEASVMKGFSCHHVVRLLGVVSKGQPTLVVMELMAHGDLKSYLRSLRPDAENNPGRPPPTLREMIQMAAEIADGMAYLNAKKFVHRDLAARNCMVAEDFTVKIGDFGMTRDIYETDYYRKGGKGLLPVRWMAPESLKDGVFTAYSDVWSFGVVLWEISSLAEQPYQGLSNEQVLKFVMDGGYLDQPDSCPERLHSLMQMCWQYNPKMRPTFIEIIEMLKEDLHPSFHEVSFFYSEENKPLETEEYEMDFENMESIPLDPSSYSQRDKVLGRDNGPSMALKGNYEEHIPYTHMNGGKKNGRILSMPRSSPS</sequence>
<dbReference type="SUPFAM" id="SSF52058">
    <property type="entry name" value="L domain-like"/>
    <property type="match status" value="2"/>
</dbReference>
<evidence type="ECO:0000256" key="11">
    <source>
        <dbReference type="ARBA" id="ARBA00022840"/>
    </source>
</evidence>
<evidence type="ECO:0000256" key="17">
    <source>
        <dbReference type="ARBA" id="ARBA00023180"/>
    </source>
</evidence>
<feature type="non-terminal residue" evidence="27">
    <location>
        <position position="1"/>
    </location>
</feature>
<protein>
    <recommendedName>
        <fullName evidence="22">Tyrosine-protein kinase receptor</fullName>
        <ecNumber evidence="22">2.7.10.1</ecNumber>
    </recommendedName>
</protein>
<dbReference type="SMART" id="SM00261">
    <property type="entry name" value="FU"/>
    <property type="match status" value="1"/>
</dbReference>
<dbReference type="FunFam" id="3.80.20.20:FF:000001">
    <property type="entry name" value="Tyrosine-protein kinase receptor"/>
    <property type="match status" value="1"/>
</dbReference>
<dbReference type="Gene3D" id="2.60.40.10">
    <property type="entry name" value="Immunoglobulins"/>
    <property type="match status" value="4"/>
</dbReference>
<evidence type="ECO:0000256" key="8">
    <source>
        <dbReference type="ARBA" id="ARBA00022737"/>
    </source>
</evidence>
<dbReference type="InterPro" id="IPR013783">
    <property type="entry name" value="Ig-like_fold"/>
</dbReference>
<feature type="binding site" evidence="20">
    <location>
        <begin position="1107"/>
        <end position="1108"/>
    </location>
    <ligand>
        <name>ATP</name>
        <dbReference type="ChEBI" id="CHEBI:30616"/>
    </ligand>
</feature>
<evidence type="ECO:0000256" key="12">
    <source>
        <dbReference type="ARBA" id="ARBA00022989"/>
    </source>
</evidence>
<dbReference type="CDD" id="cd00063">
    <property type="entry name" value="FN3"/>
    <property type="match status" value="3"/>
</dbReference>
<dbReference type="SUPFAM" id="SSF49265">
    <property type="entry name" value="Fibronectin type III"/>
    <property type="match status" value="3"/>
</dbReference>
<comment type="catalytic activity">
    <reaction evidence="18 22">
        <text>L-tyrosyl-[protein] + ATP = O-phospho-L-tyrosyl-[protein] + ADP + H(+)</text>
        <dbReference type="Rhea" id="RHEA:10596"/>
        <dbReference type="Rhea" id="RHEA-COMP:10136"/>
        <dbReference type="Rhea" id="RHEA-COMP:20101"/>
        <dbReference type="ChEBI" id="CHEBI:15378"/>
        <dbReference type="ChEBI" id="CHEBI:30616"/>
        <dbReference type="ChEBI" id="CHEBI:46858"/>
        <dbReference type="ChEBI" id="CHEBI:61978"/>
        <dbReference type="ChEBI" id="CHEBI:456216"/>
        <dbReference type="EC" id="2.7.10.1"/>
    </reaction>
</comment>
<keyword evidence="11 20" id="KW-0067">ATP-binding</keyword>
<dbReference type="PROSITE" id="PS50011">
    <property type="entry name" value="PROTEIN_KINASE_DOM"/>
    <property type="match status" value="1"/>
</dbReference>
<keyword evidence="13 24" id="KW-0472">Membrane</keyword>
<evidence type="ECO:0000256" key="22">
    <source>
        <dbReference type="RuleBase" id="RU000312"/>
    </source>
</evidence>
<keyword evidence="16 22" id="KW-0675">Receptor</keyword>
<feature type="binding site" evidence="20">
    <location>
        <position position="977"/>
    </location>
    <ligand>
        <name>ATP</name>
        <dbReference type="ChEBI" id="CHEBI:30616"/>
    </ligand>
</feature>
<dbReference type="PROSITE" id="PS50853">
    <property type="entry name" value="FN3"/>
    <property type="match status" value="2"/>
</dbReference>
<keyword evidence="2" id="KW-1003">Cell membrane</keyword>
<dbReference type="InterPro" id="IPR036116">
    <property type="entry name" value="FN3_sf"/>
</dbReference>
<dbReference type="CDD" id="cd00064">
    <property type="entry name" value="FU"/>
    <property type="match status" value="1"/>
</dbReference>
<dbReference type="InterPro" id="IPR000719">
    <property type="entry name" value="Prot_kinase_dom"/>
</dbReference>
<dbReference type="InterPro" id="IPR036941">
    <property type="entry name" value="Rcpt_L-dom_sf"/>
</dbReference>
<evidence type="ECO:0000256" key="16">
    <source>
        <dbReference type="ARBA" id="ARBA00023170"/>
    </source>
</evidence>
<dbReference type="Gene3D" id="1.10.510.10">
    <property type="entry name" value="Transferase(Phosphotransferase) domain 1"/>
    <property type="match status" value="1"/>
</dbReference>
<keyword evidence="6 22" id="KW-0812">Transmembrane</keyword>
<feature type="non-terminal residue" evidence="27">
    <location>
        <position position="1326"/>
    </location>
</feature>
<keyword evidence="7" id="KW-0732">Signal</keyword>
<dbReference type="GO" id="GO:0030424">
    <property type="term" value="C:axon"/>
    <property type="evidence" value="ECO:0007669"/>
    <property type="project" value="TreeGrafter"/>
</dbReference>
<dbReference type="FunFam" id="3.80.20.20:FF:000002">
    <property type="entry name" value="Tyrosine-protein kinase receptor"/>
    <property type="match status" value="1"/>
</dbReference>
<dbReference type="FunFam" id="1.10.510.10:FF:000050">
    <property type="entry name" value="Tyrosine-protein kinase receptor"/>
    <property type="match status" value="1"/>
</dbReference>
<proteinExistence type="inferred from homology"/>
<feature type="domain" description="Protein kinase" evidence="25">
    <location>
        <begin position="967"/>
        <end position="1242"/>
    </location>
</feature>
<evidence type="ECO:0000256" key="7">
    <source>
        <dbReference type="ARBA" id="ARBA00022729"/>
    </source>
</evidence>
<organism evidence="27 28">
    <name type="scientific">Glareola pratincola</name>
    <name type="common">Collared pratincole</name>
    <name type="synonym">Hirundo pratincola</name>
    <dbReference type="NCBI Taxonomy" id="43316"/>
    <lineage>
        <taxon>Eukaryota</taxon>
        <taxon>Metazoa</taxon>
        <taxon>Chordata</taxon>
        <taxon>Craniata</taxon>
        <taxon>Vertebrata</taxon>
        <taxon>Euteleostomi</taxon>
        <taxon>Archelosauria</taxon>
        <taxon>Archosauria</taxon>
        <taxon>Dinosauria</taxon>
        <taxon>Saurischia</taxon>
        <taxon>Theropoda</taxon>
        <taxon>Coelurosauria</taxon>
        <taxon>Aves</taxon>
        <taxon>Neognathae</taxon>
        <taxon>Neoaves</taxon>
        <taxon>Charadriiformes</taxon>
        <taxon>Glareolidae</taxon>
        <taxon>Glareola</taxon>
    </lineage>
</organism>
<dbReference type="InterPro" id="IPR016246">
    <property type="entry name" value="Tyr_kinase_insulin-like_rcpt"/>
</dbReference>
<dbReference type="GO" id="GO:0043410">
    <property type="term" value="P:positive regulation of MAPK cascade"/>
    <property type="evidence" value="ECO:0007669"/>
    <property type="project" value="TreeGrafter"/>
</dbReference>
<dbReference type="FunFam" id="2.10.220.10:FF:000005">
    <property type="entry name" value="Tyrosine-protein kinase receptor"/>
    <property type="match status" value="1"/>
</dbReference>
<gene>
    <name evidence="27" type="primary">Insr</name>
    <name evidence="27" type="ORF">GLAPRA_R04394</name>
</gene>
<evidence type="ECO:0000256" key="1">
    <source>
        <dbReference type="ARBA" id="ARBA00004251"/>
    </source>
</evidence>
<dbReference type="CDD" id="cd05061">
    <property type="entry name" value="PTKc_InsR"/>
    <property type="match status" value="1"/>
</dbReference>
<dbReference type="Pfam" id="PF07714">
    <property type="entry name" value="PK_Tyr_Ser-Thr"/>
    <property type="match status" value="1"/>
</dbReference>
<evidence type="ECO:0000256" key="3">
    <source>
        <dbReference type="ARBA" id="ARBA00022553"/>
    </source>
</evidence>
<evidence type="ECO:0000313" key="28">
    <source>
        <dbReference type="Proteomes" id="UP000583049"/>
    </source>
</evidence>
<evidence type="ECO:0000256" key="21">
    <source>
        <dbReference type="PROSITE-ProRule" id="PRU10141"/>
    </source>
</evidence>
<evidence type="ECO:0000256" key="6">
    <source>
        <dbReference type="ARBA" id="ARBA00022692"/>
    </source>
</evidence>
<name>A0A7L4LXF4_GLAPT</name>
<dbReference type="Gene3D" id="3.30.200.20">
    <property type="entry name" value="Phosphorylase Kinase, domain 1"/>
    <property type="match status" value="1"/>
</dbReference>
<dbReference type="InterPro" id="IPR017441">
    <property type="entry name" value="Protein_kinase_ATP_BS"/>
</dbReference>
<dbReference type="FunFam" id="3.30.200.20:FF:000026">
    <property type="entry name" value="Tyrosine-protein kinase receptor"/>
    <property type="match status" value="1"/>
</dbReference>
<dbReference type="PANTHER" id="PTHR24416">
    <property type="entry name" value="TYROSINE-PROTEIN KINASE RECEPTOR"/>
    <property type="match status" value="1"/>
</dbReference>